<organism evidence="2 3">
    <name type="scientific">Corynebacterium pseudopelargi</name>
    <dbReference type="NCBI Taxonomy" id="2080757"/>
    <lineage>
        <taxon>Bacteria</taxon>
        <taxon>Bacillati</taxon>
        <taxon>Actinomycetota</taxon>
        <taxon>Actinomycetes</taxon>
        <taxon>Mycobacteriales</taxon>
        <taxon>Corynebacteriaceae</taxon>
        <taxon>Corynebacterium</taxon>
    </lineage>
</organism>
<name>A0A3G6IWM8_9CORY</name>
<accession>A0A3G6IWM8</accession>
<dbReference type="EMBL" id="CP033898">
    <property type="protein sequence ID" value="AZA10191.1"/>
    <property type="molecule type" value="Genomic_DNA"/>
</dbReference>
<dbReference type="AlphaFoldDB" id="A0A3G6IWM8"/>
<feature type="transmembrane region" description="Helical" evidence="1">
    <location>
        <begin position="382"/>
        <end position="402"/>
    </location>
</feature>
<dbReference type="RefSeq" id="WP_123961037.1">
    <property type="nucleotide sequence ID" value="NZ_CP033898.1"/>
</dbReference>
<protein>
    <recommendedName>
        <fullName evidence="4">Chromosome partition protein Smc</fullName>
    </recommendedName>
</protein>
<keyword evidence="1" id="KW-0472">Membrane</keyword>
<evidence type="ECO:0000256" key="1">
    <source>
        <dbReference type="SAM" id="Phobius"/>
    </source>
</evidence>
<proteinExistence type="predicted"/>
<evidence type="ECO:0008006" key="4">
    <source>
        <dbReference type="Google" id="ProtNLM"/>
    </source>
</evidence>
<evidence type="ECO:0000313" key="3">
    <source>
        <dbReference type="Proteomes" id="UP000271426"/>
    </source>
</evidence>
<dbReference type="NCBIfam" id="TIGR03057">
    <property type="entry name" value="xxxLxxG_by_4"/>
    <property type="match status" value="3"/>
</dbReference>
<evidence type="ECO:0000313" key="2">
    <source>
        <dbReference type="EMBL" id="AZA10191.1"/>
    </source>
</evidence>
<dbReference type="KEGG" id="cpso:CPPEL_10470"/>
<gene>
    <name evidence="2" type="ORF">CPPEL_10470</name>
</gene>
<sequence precursor="true">MSPISKPEATGKRVIASILLAVPLLAGVGVAATSDTQIASTWTNTEQSQGAPAAVAMPDLSEVRRAVGNANAQSSMLKSGTKQLVDGTEKLKTGSQALGDGVHEARDGSQQLANGMTELQAGTAQLGDGATKVADGVEAAVNQMVGLEAARGQILTAIEDAQADVENSVDPRAAEMKQRLAEFHERVEAAALDEGTKAQLEELRNGSREVANQLAVPGYGYHDGIYSATKGSKDLASGLNELSGGVDEATSGVDQLDEGVKKIDSMAQDTSAKLTAAQRALPAISPGTQEAEEAGVSQSLAPLYAFFIAAGIMLAAATRVRDWRGSAVAIAALGVLAAVLVGVLGVGMSAGAALIAGVVGVLAAALSAAMTMALMRILGPRIGLGLSFFGLLAQVGVVGWVWNKAATESIASGLEALAALMPLNYPTLALSAVGNQVGGAALWAPLAVMVALIGAAAASLKIVPESGTEDVEKRTM</sequence>
<keyword evidence="1" id="KW-1133">Transmembrane helix</keyword>
<dbReference type="InterPro" id="IPR023908">
    <property type="entry name" value="xxxLxxG_rpt"/>
</dbReference>
<dbReference type="OrthoDB" id="4426125at2"/>
<keyword evidence="3" id="KW-1185">Reference proteome</keyword>
<feature type="transmembrane region" description="Helical" evidence="1">
    <location>
        <begin position="301"/>
        <end position="320"/>
    </location>
</feature>
<feature type="transmembrane region" description="Helical" evidence="1">
    <location>
        <begin position="327"/>
        <end position="346"/>
    </location>
</feature>
<reference evidence="2 3" key="1">
    <citation type="submission" date="2018-11" db="EMBL/GenBank/DDBJ databases">
        <authorList>
            <person name="Kleinhagauer T."/>
            <person name="Glaeser S.P."/>
            <person name="Spergser J."/>
            <person name="Ruckert C."/>
            <person name="Kaempfer P."/>
            <person name="Busse H.-J."/>
        </authorList>
    </citation>
    <scope>NUCLEOTIDE SEQUENCE [LARGE SCALE GENOMIC DNA]</scope>
    <source>
        <strain evidence="2 3">812CH</strain>
    </source>
</reference>
<keyword evidence="1" id="KW-0812">Transmembrane</keyword>
<dbReference type="Proteomes" id="UP000271426">
    <property type="component" value="Chromosome"/>
</dbReference>
<feature type="transmembrane region" description="Helical" evidence="1">
    <location>
        <begin position="440"/>
        <end position="463"/>
    </location>
</feature>
<feature type="transmembrane region" description="Helical" evidence="1">
    <location>
        <begin position="352"/>
        <end position="375"/>
    </location>
</feature>
<dbReference type="Gene3D" id="1.10.287.950">
    <property type="entry name" value="Methyl-accepting chemotaxis protein"/>
    <property type="match status" value="1"/>
</dbReference>